<evidence type="ECO:0000256" key="2">
    <source>
        <dbReference type="SAM" id="SignalP"/>
    </source>
</evidence>
<name>A0A0D5CIZ4_9MICO</name>
<feature type="signal peptide" evidence="2">
    <location>
        <begin position="1"/>
        <end position="34"/>
    </location>
</feature>
<dbReference type="RefSeq" id="WP_045528388.1">
    <property type="nucleotide sequence ID" value="NZ_CP011043.1"/>
</dbReference>
<evidence type="ECO:0000313" key="4">
    <source>
        <dbReference type="EMBL" id="RIJ43811.1"/>
    </source>
</evidence>
<dbReference type="PANTHER" id="PTHR15462">
    <property type="entry name" value="SERINE PROTEASE"/>
    <property type="match status" value="1"/>
</dbReference>
<dbReference type="OrthoDB" id="5121599at2"/>
<evidence type="ECO:0000256" key="1">
    <source>
        <dbReference type="ARBA" id="ARBA00022729"/>
    </source>
</evidence>
<dbReference type="Proteomes" id="UP000266634">
    <property type="component" value="Unassembled WGS sequence"/>
</dbReference>
<accession>A0A0D5CIZ4</accession>
<dbReference type="EMBL" id="QWEA01000131">
    <property type="protein sequence ID" value="RIJ43811.1"/>
    <property type="molecule type" value="Genomic_DNA"/>
</dbReference>
<dbReference type="GO" id="GO:0006508">
    <property type="term" value="P:proteolysis"/>
    <property type="evidence" value="ECO:0007669"/>
    <property type="project" value="UniProtKB-KW"/>
</dbReference>
<evidence type="ECO:0000313" key="3">
    <source>
        <dbReference type="EMBL" id="AJW79249.1"/>
    </source>
</evidence>
<keyword evidence="4" id="KW-0378">Hydrolase</keyword>
<keyword evidence="4" id="KW-0645">Protease</keyword>
<protein>
    <submittedName>
        <fullName evidence="4">Serine protease</fullName>
    </submittedName>
</protein>
<organism evidence="3 5">
    <name type="scientific">Clavibacter michiganensis subsp. insidiosus</name>
    <dbReference type="NCBI Taxonomy" id="33014"/>
    <lineage>
        <taxon>Bacteria</taxon>
        <taxon>Bacillati</taxon>
        <taxon>Actinomycetota</taxon>
        <taxon>Actinomycetes</taxon>
        <taxon>Micrococcales</taxon>
        <taxon>Microbacteriaceae</taxon>
        <taxon>Clavibacter</taxon>
    </lineage>
</organism>
<dbReference type="Gene3D" id="2.40.10.10">
    <property type="entry name" value="Trypsin-like serine proteases"/>
    <property type="match status" value="2"/>
</dbReference>
<dbReference type="KEGG" id="cmh:VO01_09035"/>
<dbReference type="SUPFAM" id="SSF50494">
    <property type="entry name" value="Trypsin-like serine proteases"/>
    <property type="match status" value="1"/>
</dbReference>
<proteinExistence type="predicted"/>
<keyword evidence="1 2" id="KW-0732">Signal</keyword>
<dbReference type="InterPro" id="IPR009003">
    <property type="entry name" value="Peptidase_S1_PA"/>
</dbReference>
<dbReference type="GO" id="GO:0008233">
    <property type="term" value="F:peptidase activity"/>
    <property type="evidence" value="ECO:0007669"/>
    <property type="project" value="UniProtKB-KW"/>
</dbReference>
<dbReference type="InterPro" id="IPR043504">
    <property type="entry name" value="Peptidase_S1_PA_chymotrypsin"/>
</dbReference>
<dbReference type="InterPro" id="IPR050966">
    <property type="entry name" value="Glutamyl_endopeptidase"/>
</dbReference>
<dbReference type="HOGENOM" id="CLU_050832_0_1_11"/>
<sequence length="311" mass="32764">MTHRPARFTRRRTAVVSSICLTAALLGVAPSAWATTTPSDAVAPAASESSFTVSAADAAHAVDYWTPERRAAAIDVDSGKPMSALDASDAASPISRAEQVAPVPHIGRIFYTQGGSGYACSANVVESANRSTIATAGHCLTSHQVFSTNTVFYPGYDSGESSFGAWPVVGGAVPSSWATGNDRVDDSGFLAVSEDSAGEDIESVVGASPVLFDQSNSEEASVYGYPAALRFDGEHLDRCRDMSAPFVDTMISIACDMNEGISGGPIFAGDDANGPQIADESNRFQDYTHVIGPIWRQEQHDTYDLVSNTTY</sequence>
<dbReference type="Proteomes" id="UP000032604">
    <property type="component" value="Chromosome"/>
</dbReference>
<evidence type="ECO:0000313" key="5">
    <source>
        <dbReference type="Proteomes" id="UP000032604"/>
    </source>
</evidence>
<dbReference type="PATRIC" id="fig|33014.5.peg.1868"/>
<reference evidence="3 5" key="1">
    <citation type="journal article" date="2015" name="Genome Announc.">
        <title>Complete Genome Sequence of Clavibacter michiganensis subsp. insidiosus R1-1 Using PacBio Single-Molecule Real-Time Technology.</title>
        <authorList>
            <person name="Lu Y."/>
            <person name="Samac D.A."/>
            <person name="Glazebrook J."/>
            <person name="Ishimaru C.A."/>
        </authorList>
    </citation>
    <scope>NUCLEOTIDE SEQUENCE [LARGE SCALE GENOMIC DNA]</scope>
    <source>
        <strain evidence="3 5">R1-1</strain>
    </source>
</reference>
<evidence type="ECO:0000313" key="6">
    <source>
        <dbReference type="Proteomes" id="UP000266634"/>
    </source>
</evidence>
<gene>
    <name evidence="4" type="ORF">DZF93_05200</name>
    <name evidence="3" type="ORF">VO01_09035</name>
</gene>
<reference evidence="4 6" key="2">
    <citation type="submission" date="2018-08" db="EMBL/GenBank/DDBJ databases">
        <title>Genome Sequence of Clavibacter michiganensis Subspecies type strains, and the Atypical Peach-Colored Strains Isolated from Tomato.</title>
        <authorList>
            <person name="Osdaghi E."/>
            <person name="Portier P."/>
            <person name="Briand M."/>
            <person name="Jacques M.-A."/>
        </authorList>
    </citation>
    <scope>NUCLEOTIDE SEQUENCE [LARGE SCALE GENOMIC DNA]</scope>
    <source>
        <strain evidence="4 6">CFBP 6488</strain>
    </source>
</reference>
<dbReference type="AlphaFoldDB" id="A0A0D5CIZ4"/>
<feature type="chain" id="PRO_5035989265" evidence="2">
    <location>
        <begin position="35"/>
        <end position="311"/>
    </location>
</feature>
<dbReference type="PANTHER" id="PTHR15462:SF19">
    <property type="entry name" value="PEPTIDASE S1 DOMAIN-CONTAINING PROTEIN"/>
    <property type="match status" value="1"/>
</dbReference>
<dbReference type="EMBL" id="CP011043">
    <property type="protein sequence ID" value="AJW79249.1"/>
    <property type="molecule type" value="Genomic_DNA"/>
</dbReference>